<gene>
    <name evidence="4" type="ORF">SAMN04244560_00409</name>
</gene>
<dbReference type="PANTHER" id="PTHR43249:SF1">
    <property type="entry name" value="D-GLUCOSIDE 3-DEHYDROGENASE"/>
    <property type="match status" value="1"/>
</dbReference>
<evidence type="ECO:0000259" key="3">
    <source>
        <dbReference type="Pfam" id="PF02894"/>
    </source>
</evidence>
<dbReference type="Pfam" id="PF02894">
    <property type="entry name" value="GFO_IDH_MocA_C"/>
    <property type="match status" value="1"/>
</dbReference>
<dbReference type="InterPro" id="IPR004104">
    <property type="entry name" value="Gfo/Idh/MocA-like_OxRdtase_C"/>
</dbReference>
<dbReference type="EMBL" id="FNBS01000006">
    <property type="protein sequence ID" value="SDF21118.1"/>
    <property type="molecule type" value="Genomic_DNA"/>
</dbReference>
<dbReference type="Pfam" id="PF01408">
    <property type="entry name" value="GFO_IDH_MocA"/>
    <property type="match status" value="1"/>
</dbReference>
<dbReference type="RefSeq" id="WP_074592094.1">
    <property type="nucleotide sequence ID" value="NZ_FNBS01000006.1"/>
</dbReference>
<evidence type="ECO:0000313" key="5">
    <source>
        <dbReference type="Proteomes" id="UP000183404"/>
    </source>
</evidence>
<name>A0A1G7J8A7_THETY</name>
<dbReference type="GO" id="GO:0000166">
    <property type="term" value="F:nucleotide binding"/>
    <property type="evidence" value="ECO:0007669"/>
    <property type="project" value="InterPro"/>
</dbReference>
<evidence type="ECO:0000313" key="4">
    <source>
        <dbReference type="EMBL" id="SDF21118.1"/>
    </source>
</evidence>
<organism evidence="4 5">
    <name type="scientific">Thermoanaerobacter thermohydrosulfuricus</name>
    <name type="common">Clostridium thermohydrosulfuricum</name>
    <dbReference type="NCBI Taxonomy" id="1516"/>
    <lineage>
        <taxon>Bacteria</taxon>
        <taxon>Bacillati</taxon>
        <taxon>Bacillota</taxon>
        <taxon>Clostridia</taxon>
        <taxon>Thermoanaerobacterales</taxon>
        <taxon>Thermoanaerobacteraceae</taxon>
        <taxon>Thermoanaerobacter</taxon>
    </lineage>
</organism>
<dbReference type="Gene3D" id="3.40.50.720">
    <property type="entry name" value="NAD(P)-binding Rossmann-like Domain"/>
    <property type="match status" value="1"/>
</dbReference>
<dbReference type="PANTHER" id="PTHR43249">
    <property type="entry name" value="UDP-N-ACETYL-2-AMINO-2-DEOXY-D-GLUCURONATE OXIDASE"/>
    <property type="match status" value="1"/>
</dbReference>
<reference evidence="4 5" key="1">
    <citation type="submission" date="2016-10" db="EMBL/GenBank/DDBJ databases">
        <authorList>
            <person name="de Groot N.N."/>
        </authorList>
    </citation>
    <scope>NUCLEOTIDE SEQUENCE [LARGE SCALE GENOMIC DNA]</scope>
    <source>
        <strain evidence="4 5">DSM 569</strain>
    </source>
</reference>
<dbReference type="InterPro" id="IPR000683">
    <property type="entry name" value="Gfo/Idh/MocA-like_OxRdtase_N"/>
</dbReference>
<dbReference type="SUPFAM" id="SSF51735">
    <property type="entry name" value="NAD(P)-binding Rossmann-fold domains"/>
    <property type="match status" value="1"/>
</dbReference>
<feature type="domain" description="Gfo/Idh/MocA-like oxidoreductase N-terminal" evidence="2">
    <location>
        <begin position="5"/>
        <end position="123"/>
    </location>
</feature>
<dbReference type="Proteomes" id="UP000183404">
    <property type="component" value="Unassembled WGS sequence"/>
</dbReference>
<dbReference type="InterPro" id="IPR052515">
    <property type="entry name" value="Gfo/Idh/MocA_Oxidoreductase"/>
</dbReference>
<protein>
    <submittedName>
        <fullName evidence="4">Predicted dehydrogenase</fullName>
    </submittedName>
</protein>
<dbReference type="AlphaFoldDB" id="A0A1G7J8A7"/>
<accession>A0A1G7J8A7</accession>
<feature type="domain" description="Gfo/Idh/MocA-like oxidoreductase C-terminal" evidence="3">
    <location>
        <begin position="136"/>
        <end position="346"/>
    </location>
</feature>
<dbReference type="InterPro" id="IPR036291">
    <property type="entry name" value="NAD(P)-bd_dom_sf"/>
</dbReference>
<dbReference type="SUPFAM" id="SSF55347">
    <property type="entry name" value="Glyceraldehyde-3-phosphate dehydrogenase-like, C-terminal domain"/>
    <property type="match status" value="1"/>
</dbReference>
<evidence type="ECO:0000256" key="1">
    <source>
        <dbReference type="ARBA" id="ARBA00010928"/>
    </source>
</evidence>
<evidence type="ECO:0000259" key="2">
    <source>
        <dbReference type="Pfam" id="PF01408"/>
    </source>
</evidence>
<dbReference type="Gene3D" id="3.30.360.10">
    <property type="entry name" value="Dihydrodipicolinate Reductase, domain 2"/>
    <property type="match status" value="1"/>
</dbReference>
<proteinExistence type="inferred from homology"/>
<sequence length="349" mass="39317">MEKLKYACVGAGSVADYKHLNGYSKVEGVEIVAISDPDIEAAKRLAEKYNIPHVYTDYEEMFEKEKPDLISVCTPNYLHAPISIKAMEKGIHVHCEKPITLNAKEAYEVIESKNKYKRKFMVGLNNRFTNESFFVKRYIEEGYIGEIYHVKTGWRRRRGIPGKGGWFTNKKLSGGGPLIDLGVHFLDLVLYFMGYPEVQSVSAATYSKFSNSNSLNSWNYAKSGDGIYDVEDMAVGFVRLKNGATIDFEFSWASNIEGDYNYYEILGDKGGIWFKNGQLKVFSEIVDTLIDIVPDTNYPKSPLNEFEHFVDCIKNDKEPLASAEEGAKLMGIIDGAYESAEKGKEIVLG</sequence>
<comment type="similarity">
    <text evidence="1">Belongs to the Gfo/Idh/MocA family.</text>
</comment>